<organism evidence="1 2">
    <name type="scientific">Hyphomonas adhaerens MHS-3</name>
    <dbReference type="NCBI Taxonomy" id="1280949"/>
    <lineage>
        <taxon>Bacteria</taxon>
        <taxon>Pseudomonadati</taxon>
        <taxon>Pseudomonadota</taxon>
        <taxon>Alphaproteobacteria</taxon>
        <taxon>Hyphomonadales</taxon>
        <taxon>Hyphomonadaceae</taxon>
        <taxon>Hyphomonas</taxon>
    </lineage>
</organism>
<accession>A0A069E6M6</accession>
<evidence type="ECO:0000313" key="2">
    <source>
        <dbReference type="Proteomes" id="UP000027446"/>
    </source>
</evidence>
<gene>
    <name evidence="1" type="ORF">HAD_09720</name>
</gene>
<protein>
    <recommendedName>
        <fullName evidence="3">Glycosyltransferase</fullName>
    </recommendedName>
</protein>
<dbReference type="Pfam" id="PF09837">
    <property type="entry name" value="DUF2064"/>
    <property type="match status" value="1"/>
</dbReference>
<name>A0A069E6M6_9PROT</name>
<reference evidence="1 2" key="1">
    <citation type="journal article" date="2014" name="Antonie Van Leeuwenhoek">
        <title>Hyphomonas beringensis sp. nov. and Hyphomonas chukchiensis sp. nov., isolated from surface seawater of the Bering Sea and Chukchi Sea.</title>
        <authorList>
            <person name="Li C."/>
            <person name="Lai Q."/>
            <person name="Li G."/>
            <person name="Dong C."/>
            <person name="Wang J."/>
            <person name="Liao Y."/>
            <person name="Shao Z."/>
        </authorList>
    </citation>
    <scope>NUCLEOTIDE SEQUENCE [LARGE SCALE GENOMIC DNA]</scope>
    <source>
        <strain evidence="1 2">MHS-3</strain>
    </source>
</reference>
<dbReference type="OrthoDB" id="9798250at2"/>
<dbReference type="AlphaFoldDB" id="A0A069E6M6"/>
<keyword evidence="2" id="KW-1185">Reference proteome</keyword>
<dbReference type="SUPFAM" id="SSF53448">
    <property type="entry name" value="Nucleotide-diphospho-sugar transferases"/>
    <property type="match status" value="1"/>
</dbReference>
<dbReference type="RefSeq" id="WP_035570778.1">
    <property type="nucleotide sequence ID" value="NZ_ARYH01000001.1"/>
</dbReference>
<dbReference type="InterPro" id="IPR018641">
    <property type="entry name" value="Trfase_1_rSAM/seldom-assoc"/>
</dbReference>
<dbReference type="eggNOG" id="COG3222">
    <property type="taxonomic scope" value="Bacteria"/>
</dbReference>
<evidence type="ECO:0000313" key="1">
    <source>
        <dbReference type="EMBL" id="KCZ85955.1"/>
    </source>
</evidence>
<dbReference type="EMBL" id="ARYH01000001">
    <property type="protein sequence ID" value="KCZ85955.1"/>
    <property type="molecule type" value="Genomic_DNA"/>
</dbReference>
<dbReference type="STRING" id="1280949.HAD_09720"/>
<evidence type="ECO:0008006" key="3">
    <source>
        <dbReference type="Google" id="ProtNLM"/>
    </source>
</evidence>
<dbReference type="PATRIC" id="fig|1280949.3.peg.1986"/>
<dbReference type="Gene3D" id="3.90.550.10">
    <property type="entry name" value="Spore Coat Polysaccharide Biosynthesis Protein SpsA, Chain A"/>
    <property type="match status" value="1"/>
</dbReference>
<dbReference type="PANTHER" id="PTHR36529">
    <property type="entry name" value="SLL1095 PROTEIN"/>
    <property type="match status" value="1"/>
</dbReference>
<dbReference type="InterPro" id="IPR029044">
    <property type="entry name" value="Nucleotide-diphossugar_trans"/>
</dbReference>
<sequence>MGRPTLLVFAKPPRIGLSKTRLAKGIGPAAARRIAGFTQARTFRAALQSGCDTIIYAAPDSALRAVTTTGWPAHLPRRSQGEGTLTERLEKGLNEAPPGPVLFIGTDAPDVSAALLRQAVRLLARHDAIFGPAEDGGFWLFGINKSARTHSPFRNVRWSGPHAMQDVWSNLPGHANIGLLPMLMDIDQLSDWRAWNRRDHA</sequence>
<proteinExistence type="predicted"/>
<dbReference type="Proteomes" id="UP000027446">
    <property type="component" value="Unassembled WGS sequence"/>
</dbReference>
<dbReference type="PANTHER" id="PTHR36529:SF1">
    <property type="entry name" value="GLYCOSYLTRANSFERASE"/>
    <property type="match status" value="1"/>
</dbReference>
<comment type="caution">
    <text evidence="1">The sequence shown here is derived from an EMBL/GenBank/DDBJ whole genome shotgun (WGS) entry which is preliminary data.</text>
</comment>